<dbReference type="STRING" id="1032480.MLP_36120"/>
<evidence type="ECO:0000313" key="7">
    <source>
        <dbReference type="Proteomes" id="UP000007947"/>
    </source>
</evidence>
<dbReference type="Proteomes" id="UP000007947">
    <property type="component" value="Chromosome"/>
</dbReference>
<dbReference type="AlphaFoldDB" id="F5XNY6"/>
<evidence type="ECO:0000259" key="4">
    <source>
        <dbReference type="Pfam" id="PF06722"/>
    </source>
</evidence>
<dbReference type="KEGG" id="mph:MLP_36120"/>
<name>F5XNY6_MICPN</name>
<dbReference type="EC" id="2.4.-.-" evidence="6"/>
<evidence type="ECO:0000259" key="5">
    <source>
        <dbReference type="Pfam" id="PF21036"/>
    </source>
</evidence>
<dbReference type="CDD" id="cd03784">
    <property type="entry name" value="GT1_Gtf-like"/>
    <property type="match status" value="1"/>
</dbReference>
<dbReference type="FunFam" id="3.40.50.2000:FF:000072">
    <property type="entry name" value="Glycosyl transferase"/>
    <property type="match status" value="1"/>
</dbReference>
<dbReference type="InterPro" id="IPR010610">
    <property type="entry name" value="EryCIII-like_C"/>
</dbReference>
<evidence type="ECO:0000256" key="2">
    <source>
        <dbReference type="ARBA" id="ARBA00022676"/>
    </source>
</evidence>
<dbReference type="EMBL" id="AP012204">
    <property type="protein sequence ID" value="BAK36626.1"/>
    <property type="molecule type" value="Genomic_DNA"/>
</dbReference>
<keyword evidence="3 6" id="KW-0808">Transferase</keyword>
<feature type="domain" description="Erythromycin biosynthesis protein CIII-like N-terminal" evidence="5">
    <location>
        <begin position="25"/>
        <end position="147"/>
    </location>
</feature>
<dbReference type="GO" id="GO:0016758">
    <property type="term" value="F:hexosyltransferase activity"/>
    <property type="evidence" value="ECO:0007669"/>
    <property type="project" value="UniProtKB-ARBA"/>
</dbReference>
<dbReference type="GO" id="GO:0008194">
    <property type="term" value="F:UDP-glycosyltransferase activity"/>
    <property type="evidence" value="ECO:0007669"/>
    <property type="project" value="InterPro"/>
</dbReference>
<dbReference type="GO" id="GO:0017000">
    <property type="term" value="P:antibiotic biosynthetic process"/>
    <property type="evidence" value="ECO:0007669"/>
    <property type="project" value="UniProtKB-ARBA"/>
</dbReference>
<dbReference type="Pfam" id="PF21036">
    <property type="entry name" value="EryCIII-like_N"/>
    <property type="match status" value="1"/>
</dbReference>
<dbReference type="SUPFAM" id="SSF53756">
    <property type="entry name" value="UDP-Glycosyltransferase/glycogen phosphorylase"/>
    <property type="match status" value="1"/>
</dbReference>
<dbReference type="InterPro" id="IPR050426">
    <property type="entry name" value="Glycosyltransferase_28"/>
</dbReference>
<comment type="similarity">
    <text evidence="1">Belongs to the glycosyltransferase 28 family.</text>
</comment>
<dbReference type="HOGENOM" id="CLU_000537_7_0_11"/>
<gene>
    <name evidence="6" type="ordered locus">MLP_36120</name>
</gene>
<dbReference type="Pfam" id="PF06722">
    <property type="entry name" value="EryCIII-like_C"/>
    <property type="match status" value="1"/>
</dbReference>
<keyword evidence="7" id="KW-1185">Reference proteome</keyword>
<feature type="domain" description="Erythromycin biosynthesis protein CIII-like C-terminal" evidence="4">
    <location>
        <begin position="245"/>
        <end position="384"/>
    </location>
</feature>
<dbReference type="eggNOG" id="COG1819">
    <property type="taxonomic scope" value="Bacteria"/>
</dbReference>
<keyword evidence="2 6" id="KW-0328">Glycosyltransferase</keyword>
<dbReference type="PANTHER" id="PTHR48050">
    <property type="entry name" value="STEROL 3-BETA-GLUCOSYLTRANSFERASE"/>
    <property type="match status" value="1"/>
</dbReference>
<sequence>MIMRILVSTTANVGHFEPLLGIARACRDAGHEVRVAAPRSFDATVARTGFPFQPFDDAPPELIGPVMSRLPELSFEEANATVVREVFGRIDAQAALPALAAAVEAWRPDVIVREPAELGSLAVAERAGIPQIQVAIGMAEMVRLFAGQLVEPLTDLATMAGLPDDSLNRALAGVPTLSSVPEVLDRAGDVAFSDDAVTYRFREDPPAPAATPLPQWGDPGLPLVYVTFGSVTGSLPPFAGVFRQALDGLADLPVRVLMTVGRQVSITDLGPVPANARVEPWWPQTDVLAEAALVLGHGGYGTTMGAITAGVPQVVAPIFTTDQAVNARHIAAVGAGRAVSPGPDVVVRACQEVQSVLEDPSYRHRAAVVAAAIAALPSTADTVAVIRRIAGITTSRVRAGIPARPHAQ</sequence>
<dbReference type="PANTHER" id="PTHR48050:SF13">
    <property type="entry name" value="STEROL 3-BETA-GLUCOSYLTRANSFERASE UGT80A2"/>
    <property type="match status" value="1"/>
</dbReference>
<dbReference type="InterPro" id="IPR048284">
    <property type="entry name" value="EryCIII-like_N"/>
</dbReference>
<evidence type="ECO:0000256" key="3">
    <source>
        <dbReference type="ARBA" id="ARBA00022679"/>
    </source>
</evidence>
<proteinExistence type="inferred from homology"/>
<evidence type="ECO:0000313" key="6">
    <source>
        <dbReference type="EMBL" id="BAK36626.1"/>
    </source>
</evidence>
<evidence type="ECO:0000256" key="1">
    <source>
        <dbReference type="ARBA" id="ARBA00006962"/>
    </source>
</evidence>
<dbReference type="Gene3D" id="3.40.50.2000">
    <property type="entry name" value="Glycogen Phosphorylase B"/>
    <property type="match status" value="2"/>
</dbReference>
<organism evidence="6 7">
    <name type="scientific">Microlunatus phosphovorus (strain ATCC 700054 / DSM 10555 / JCM 9379 / NBRC 101784 / NCIMB 13414 / VKM Ac-1990 / NM-1)</name>
    <dbReference type="NCBI Taxonomy" id="1032480"/>
    <lineage>
        <taxon>Bacteria</taxon>
        <taxon>Bacillati</taxon>
        <taxon>Actinomycetota</taxon>
        <taxon>Actinomycetes</taxon>
        <taxon>Propionibacteriales</taxon>
        <taxon>Propionibacteriaceae</taxon>
        <taxon>Microlunatus</taxon>
    </lineage>
</organism>
<protein>
    <submittedName>
        <fullName evidence="6">Putative glycosyltransferase</fullName>
        <ecNumber evidence="6">2.4.-.-</ecNumber>
    </submittedName>
</protein>
<accession>F5XNY6</accession>
<reference evidence="6 7" key="1">
    <citation type="submission" date="2011-05" db="EMBL/GenBank/DDBJ databases">
        <title>Whole genome sequence of Microlunatus phosphovorus NM-1.</title>
        <authorList>
            <person name="Hosoyama A."/>
            <person name="Sasaki K."/>
            <person name="Harada T."/>
            <person name="Igarashi R."/>
            <person name="Kawakoshi A."/>
            <person name="Sasagawa M."/>
            <person name="Fukada J."/>
            <person name="Nakamura S."/>
            <person name="Katano Y."/>
            <person name="Hanada S."/>
            <person name="Kamagata Y."/>
            <person name="Nakamura N."/>
            <person name="Yamazaki S."/>
            <person name="Fujita N."/>
        </authorList>
    </citation>
    <scope>NUCLEOTIDE SEQUENCE [LARGE SCALE GENOMIC DNA]</scope>
    <source>
        <strain evidence="7">ATCC 700054 / DSM 10555 / JCM 9379 / NBRC 101784 / NCIMB 13414 / VKM Ac-1990 / NM-1</strain>
    </source>
</reference>
<dbReference type="InterPro" id="IPR002213">
    <property type="entry name" value="UDP_glucos_trans"/>
</dbReference>